<dbReference type="EC" id="2.7.13.3" evidence="2"/>
<evidence type="ECO:0000259" key="9">
    <source>
        <dbReference type="PROSITE" id="PS50109"/>
    </source>
</evidence>
<evidence type="ECO:0000313" key="11">
    <source>
        <dbReference type="Proteomes" id="UP000295531"/>
    </source>
</evidence>
<dbReference type="GO" id="GO:0000156">
    <property type="term" value="F:phosphorelay response regulator activity"/>
    <property type="evidence" value="ECO:0007669"/>
    <property type="project" value="TreeGrafter"/>
</dbReference>
<dbReference type="SMART" id="SM00387">
    <property type="entry name" value="HATPase_c"/>
    <property type="match status" value="1"/>
</dbReference>
<evidence type="ECO:0000256" key="1">
    <source>
        <dbReference type="ARBA" id="ARBA00000085"/>
    </source>
</evidence>
<dbReference type="Gene3D" id="3.30.565.10">
    <property type="entry name" value="Histidine kinase-like ATPase, C-terminal domain"/>
    <property type="match status" value="1"/>
</dbReference>
<keyword evidence="8" id="KW-0812">Transmembrane</keyword>
<feature type="domain" description="Histidine kinase" evidence="9">
    <location>
        <begin position="336"/>
        <end position="548"/>
    </location>
</feature>
<sequence length="550" mass="61304">MTQIANPEQQPGSSTIARGYWFALACISSVWGGLITLGALLDMFGTSTRLMLADGIVTLCVAASGWLILLSDRFRQRLGLVDTWLWQSLAVLAAVISAALLLQAFSTNLLVYNAVVCAQLAIGFALLPHLKAGYHQAQDTIWVWIYLTLILLLGFAWLNVVNRPLASASILYNSLPGIILVTSFALLTAAEVIRQLLLAQAAKPTDATTSINQLDNDLARLPLPVLLIDYEGKVITTNGSGLRWNSAEASTLVGRHIHCWLSEDDWQTLRLSLQRQPDHFSYRTQWINEDGKCVIDLNISRRGEYWVVLIIEQQELSLVQQQLQQVVVARDNLGYIVDHHLQPPVQAMQQQLLEISDQTDDAVCKERLQQLLSAMRQWLRLLQETQAYVLLDRHQLHARSCNLEEISQQVGTEYHERLQHLRASLQISVNHQAVGDAGLLYELAKQLVSNSLKFNSPQRRLQLQIYTQRLGSNKVAWCFADNGQGFKNHHAKRLLKPFSRGQGVETIAGSGMGLALVDKIVDLHHGMLTIESSPEQGCLIKVVLTQAAEG</sequence>
<gene>
    <name evidence="10" type="ORF">DEU29_102217</name>
</gene>
<dbReference type="GO" id="GO:0030295">
    <property type="term" value="F:protein kinase activator activity"/>
    <property type="evidence" value="ECO:0007669"/>
    <property type="project" value="TreeGrafter"/>
</dbReference>
<feature type="transmembrane region" description="Helical" evidence="8">
    <location>
        <begin position="141"/>
        <end position="158"/>
    </location>
</feature>
<dbReference type="Proteomes" id="UP000295531">
    <property type="component" value="Unassembled WGS sequence"/>
</dbReference>
<feature type="transmembrane region" description="Helical" evidence="8">
    <location>
        <begin position="50"/>
        <end position="69"/>
    </location>
</feature>
<keyword evidence="8" id="KW-0472">Membrane</keyword>
<feature type="transmembrane region" description="Helical" evidence="8">
    <location>
        <begin position="170"/>
        <end position="190"/>
    </location>
</feature>
<keyword evidence="8" id="KW-1133">Transmembrane helix</keyword>
<dbReference type="InterPro" id="IPR036890">
    <property type="entry name" value="HATPase_C_sf"/>
</dbReference>
<evidence type="ECO:0000313" key="10">
    <source>
        <dbReference type="EMBL" id="TDP40317.1"/>
    </source>
</evidence>
<dbReference type="InterPro" id="IPR050351">
    <property type="entry name" value="BphY/WalK/GraS-like"/>
</dbReference>
<evidence type="ECO:0000256" key="8">
    <source>
        <dbReference type="SAM" id="Phobius"/>
    </source>
</evidence>
<proteinExistence type="predicted"/>
<evidence type="ECO:0000256" key="2">
    <source>
        <dbReference type="ARBA" id="ARBA00012438"/>
    </source>
</evidence>
<feature type="transmembrane region" description="Helical" evidence="8">
    <location>
        <begin position="109"/>
        <end position="129"/>
    </location>
</feature>
<comment type="catalytic activity">
    <reaction evidence="1">
        <text>ATP + protein L-histidine = ADP + protein N-phospho-L-histidine.</text>
        <dbReference type="EC" id="2.7.13.3"/>
    </reaction>
</comment>
<keyword evidence="11" id="KW-1185">Reference proteome</keyword>
<evidence type="ECO:0000256" key="5">
    <source>
        <dbReference type="ARBA" id="ARBA00022777"/>
    </source>
</evidence>
<keyword evidence="6" id="KW-0067">ATP-binding</keyword>
<reference evidence="10 11" key="1">
    <citation type="submission" date="2019-03" db="EMBL/GenBank/DDBJ databases">
        <title>Freshwater and sediment microbial communities from various areas in North America, analyzing microbe dynamics in response to fracking.</title>
        <authorList>
            <person name="Lamendella R."/>
        </authorList>
    </citation>
    <scope>NUCLEOTIDE SEQUENCE [LARGE SCALE GENOMIC DNA]</scope>
    <source>
        <strain evidence="10 11">18_TX</strain>
    </source>
</reference>
<dbReference type="Pfam" id="PF02518">
    <property type="entry name" value="HATPase_c"/>
    <property type="match status" value="1"/>
</dbReference>
<dbReference type="SUPFAM" id="SSF55874">
    <property type="entry name" value="ATPase domain of HSP90 chaperone/DNA topoisomerase II/histidine kinase"/>
    <property type="match status" value="1"/>
</dbReference>
<evidence type="ECO:0000256" key="7">
    <source>
        <dbReference type="ARBA" id="ARBA00023012"/>
    </source>
</evidence>
<dbReference type="GO" id="GO:0004673">
    <property type="term" value="F:protein histidine kinase activity"/>
    <property type="evidence" value="ECO:0007669"/>
    <property type="project" value="UniProtKB-EC"/>
</dbReference>
<organism evidence="10 11">
    <name type="scientific">Idiomarina aquatica</name>
    <dbReference type="NCBI Taxonomy" id="1327752"/>
    <lineage>
        <taxon>Bacteria</taxon>
        <taxon>Pseudomonadati</taxon>
        <taxon>Pseudomonadota</taxon>
        <taxon>Gammaproteobacteria</taxon>
        <taxon>Alteromonadales</taxon>
        <taxon>Idiomarinaceae</taxon>
        <taxon>Idiomarina</taxon>
    </lineage>
</organism>
<dbReference type="PANTHER" id="PTHR42878:SF7">
    <property type="entry name" value="SENSOR HISTIDINE KINASE GLRK"/>
    <property type="match status" value="1"/>
</dbReference>
<keyword evidence="4" id="KW-0547">Nucleotide-binding</keyword>
<dbReference type="InterPro" id="IPR003594">
    <property type="entry name" value="HATPase_dom"/>
</dbReference>
<evidence type="ECO:0000256" key="4">
    <source>
        <dbReference type="ARBA" id="ARBA00022741"/>
    </source>
</evidence>
<evidence type="ECO:0000256" key="3">
    <source>
        <dbReference type="ARBA" id="ARBA00022679"/>
    </source>
</evidence>
<feature type="transmembrane region" description="Helical" evidence="8">
    <location>
        <begin position="20"/>
        <end position="41"/>
    </location>
</feature>
<dbReference type="GO" id="GO:0007234">
    <property type="term" value="P:osmosensory signaling via phosphorelay pathway"/>
    <property type="evidence" value="ECO:0007669"/>
    <property type="project" value="TreeGrafter"/>
</dbReference>
<protein>
    <recommendedName>
        <fullName evidence="2">histidine kinase</fullName>
        <ecNumber evidence="2">2.7.13.3</ecNumber>
    </recommendedName>
</protein>
<dbReference type="PANTHER" id="PTHR42878">
    <property type="entry name" value="TWO-COMPONENT HISTIDINE KINASE"/>
    <property type="match status" value="1"/>
</dbReference>
<accession>A0A4R6PT47</accession>
<dbReference type="AlphaFoldDB" id="A0A4R6PT47"/>
<keyword evidence="3" id="KW-0808">Transferase</keyword>
<dbReference type="InterPro" id="IPR005467">
    <property type="entry name" value="His_kinase_dom"/>
</dbReference>
<dbReference type="GO" id="GO:0005524">
    <property type="term" value="F:ATP binding"/>
    <property type="evidence" value="ECO:0007669"/>
    <property type="project" value="UniProtKB-KW"/>
</dbReference>
<comment type="caution">
    <text evidence="10">The sequence shown here is derived from an EMBL/GenBank/DDBJ whole genome shotgun (WGS) entry which is preliminary data.</text>
</comment>
<keyword evidence="7" id="KW-0902">Two-component regulatory system</keyword>
<dbReference type="EMBL" id="SNXI01000002">
    <property type="protein sequence ID" value="TDP40317.1"/>
    <property type="molecule type" value="Genomic_DNA"/>
</dbReference>
<dbReference type="PROSITE" id="PS50109">
    <property type="entry name" value="HIS_KIN"/>
    <property type="match status" value="1"/>
</dbReference>
<name>A0A4R6PT47_9GAMM</name>
<feature type="transmembrane region" description="Helical" evidence="8">
    <location>
        <begin position="84"/>
        <end position="102"/>
    </location>
</feature>
<dbReference type="RefSeq" id="WP_133538775.1">
    <property type="nucleotide sequence ID" value="NZ_SNXI01000002.1"/>
</dbReference>
<dbReference type="OrthoDB" id="9806130at2"/>
<evidence type="ECO:0000256" key="6">
    <source>
        <dbReference type="ARBA" id="ARBA00022840"/>
    </source>
</evidence>
<keyword evidence="5 10" id="KW-0418">Kinase</keyword>